<dbReference type="EMBL" id="JACEIK010003865">
    <property type="protein sequence ID" value="MCD9643348.1"/>
    <property type="molecule type" value="Genomic_DNA"/>
</dbReference>
<organism evidence="4 5">
    <name type="scientific">Datura stramonium</name>
    <name type="common">Jimsonweed</name>
    <name type="synonym">Common thornapple</name>
    <dbReference type="NCBI Taxonomy" id="4076"/>
    <lineage>
        <taxon>Eukaryota</taxon>
        <taxon>Viridiplantae</taxon>
        <taxon>Streptophyta</taxon>
        <taxon>Embryophyta</taxon>
        <taxon>Tracheophyta</taxon>
        <taxon>Spermatophyta</taxon>
        <taxon>Magnoliopsida</taxon>
        <taxon>eudicotyledons</taxon>
        <taxon>Gunneridae</taxon>
        <taxon>Pentapetalae</taxon>
        <taxon>asterids</taxon>
        <taxon>lamiids</taxon>
        <taxon>Solanales</taxon>
        <taxon>Solanaceae</taxon>
        <taxon>Solanoideae</taxon>
        <taxon>Datureae</taxon>
        <taxon>Datura</taxon>
    </lineage>
</organism>
<accession>A0ABS8V838</accession>
<dbReference type="PANTHER" id="PTHR31044">
    <property type="entry name" value="BETA-1,3 GLUCANASE"/>
    <property type="match status" value="1"/>
</dbReference>
<reference evidence="4 5" key="1">
    <citation type="journal article" date="2021" name="BMC Genomics">
        <title>Datura genome reveals duplications of psychoactive alkaloid biosynthetic genes and high mutation rate following tissue culture.</title>
        <authorList>
            <person name="Rajewski A."/>
            <person name="Carter-House D."/>
            <person name="Stajich J."/>
            <person name="Litt A."/>
        </authorList>
    </citation>
    <scope>NUCLEOTIDE SEQUENCE [LARGE SCALE GENOMIC DNA]</scope>
    <source>
        <strain evidence="4">AR-01</strain>
    </source>
</reference>
<name>A0ABS8V838_DATST</name>
<feature type="signal peptide" evidence="2">
    <location>
        <begin position="1"/>
        <end position="23"/>
    </location>
</feature>
<evidence type="ECO:0000256" key="2">
    <source>
        <dbReference type="SAM" id="SignalP"/>
    </source>
</evidence>
<evidence type="ECO:0000313" key="5">
    <source>
        <dbReference type="Proteomes" id="UP000823775"/>
    </source>
</evidence>
<proteinExistence type="predicted"/>
<feature type="chain" id="PRO_5046701648" description="X8 domain-containing protein" evidence="2">
    <location>
        <begin position="24"/>
        <end position="123"/>
    </location>
</feature>
<protein>
    <recommendedName>
        <fullName evidence="3">X8 domain-containing protein</fullName>
    </recommendedName>
</protein>
<dbReference type="Gene3D" id="1.20.58.1040">
    <property type="match status" value="1"/>
</dbReference>
<dbReference type="InterPro" id="IPR044788">
    <property type="entry name" value="X8_dom_prot"/>
</dbReference>
<evidence type="ECO:0000259" key="3">
    <source>
        <dbReference type="SMART" id="SM00768"/>
    </source>
</evidence>
<gene>
    <name evidence="4" type="ORF">HAX54_030750</name>
</gene>
<keyword evidence="1 2" id="KW-0732">Signal</keyword>
<evidence type="ECO:0000256" key="1">
    <source>
        <dbReference type="ARBA" id="ARBA00022729"/>
    </source>
</evidence>
<feature type="domain" description="X8" evidence="3">
    <location>
        <begin position="37"/>
        <end position="123"/>
    </location>
</feature>
<sequence length="123" mass="13393">MAHSFLALIPTLILCLLLPFSNTGGTLKPGNAQASGQWCVPKPSTTEEQLQDSIHFVCDERGMAGCSSIQIGGSCFYPNTTINHASVVMNMYYQSNPTHPVSCWFRNSALITITDPSYGNCKF</sequence>
<dbReference type="PANTHER" id="PTHR31044:SF71">
    <property type="entry name" value="MAJOR POLLEN ALLERGEN OLE E 10-LIKE"/>
    <property type="match status" value="1"/>
</dbReference>
<evidence type="ECO:0000313" key="4">
    <source>
        <dbReference type="EMBL" id="MCD9643348.1"/>
    </source>
</evidence>
<dbReference type="Pfam" id="PF07983">
    <property type="entry name" value="X8"/>
    <property type="match status" value="1"/>
</dbReference>
<dbReference type="InterPro" id="IPR012946">
    <property type="entry name" value="X8"/>
</dbReference>
<dbReference type="Proteomes" id="UP000823775">
    <property type="component" value="Unassembled WGS sequence"/>
</dbReference>
<dbReference type="SMART" id="SM00768">
    <property type="entry name" value="X8"/>
    <property type="match status" value="1"/>
</dbReference>
<keyword evidence="5" id="KW-1185">Reference proteome</keyword>
<comment type="caution">
    <text evidence="4">The sequence shown here is derived from an EMBL/GenBank/DDBJ whole genome shotgun (WGS) entry which is preliminary data.</text>
</comment>